<comment type="caution">
    <text evidence="2">The sequence shown here is derived from an EMBL/GenBank/DDBJ whole genome shotgun (WGS) entry which is preliminary data.</text>
</comment>
<keyword evidence="3" id="KW-1185">Reference proteome</keyword>
<proteinExistence type="predicted"/>
<dbReference type="Proteomes" id="UP000808038">
    <property type="component" value="Unassembled WGS sequence"/>
</dbReference>
<reference evidence="2" key="1">
    <citation type="submission" date="2020-02" db="EMBL/GenBank/DDBJ databases">
        <authorList>
            <person name="Fontana A."/>
            <person name="Patrone V."/>
            <person name="Morelli L."/>
        </authorList>
    </citation>
    <scope>NUCLEOTIDE SEQUENCE</scope>
    <source>
        <strain evidence="1">CCUG 30943</strain>
        <strain evidence="2">CCUG 43002</strain>
    </source>
</reference>
<organism evidence="2 3">
    <name type="scientific">Weissella confusa</name>
    <name type="common">Lactobacillus confusus</name>
    <dbReference type="NCBI Taxonomy" id="1583"/>
    <lineage>
        <taxon>Bacteria</taxon>
        <taxon>Bacillati</taxon>
        <taxon>Bacillota</taxon>
        <taxon>Bacilli</taxon>
        <taxon>Lactobacillales</taxon>
        <taxon>Lactobacillaceae</taxon>
        <taxon>Weissella</taxon>
    </lineage>
</organism>
<protein>
    <submittedName>
        <fullName evidence="2">Uncharacterized protein</fullName>
    </submittedName>
</protein>
<gene>
    <name evidence="2" type="ORF">HAU20_08415</name>
    <name evidence="1" type="ORF">HAU43_07970</name>
</gene>
<evidence type="ECO:0000313" key="2">
    <source>
        <dbReference type="EMBL" id="MBJ7639403.1"/>
    </source>
</evidence>
<sequence>MMSNKQMIFWGPELLKVTALGVLDMADGQLYRMAERRLAFRSTPNAVVATAEGVTTDNPQPLIVKEFTVTEEQVHEIKALLPEFDVIDVMGMLELQAHVTEEHHEMKQSYIADFKETFESEIGHRDFAAYLRDATYRYAD</sequence>
<evidence type="ECO:0000313" key="1">
    <source>
        <dbReference type="EMBL" id="MBJ7633019.1"/>
    </source>
</evidence>
<dbReference type="Proteomes" id="UP000728106">
    <property type="component" value="Unassembled WGS sequence"/>
</dbReference>
<dbReference type="RefSeq" id="WP_003610556.1">
    <property type="nucleotide sequence ID" value="NZ_CP168413.1"/>
</dbReference>
<reference evidence="2 3" key="2">
    <citation type="journal article" date="2021" name="Int. J. Food Microbiol.">
        <title>Safety demonstration of a microbial species for use in the food chain: Weissella confusa.</title>
        <authorList>
            <person name="Bourdichon F."/>
            <person name="Patrone V."/>
            <person name="Fontana A."/>
            <person name="Milani G."/>
            <person name="Morelli L."/>
        </authorList>
    </citation>
    <scope>NUCLEOTIDE SEQUENCE [LARGE SCALE GENOMIC DNA]</scope>
    <source>
        <strain evidence="1">CCUG 30943</strain>
        <strain evidence="2 3">CCUG 43002</strain>
    </source>
</reference>
<evidence type="ECO:0000313" key="3">
    <source>
        <dbReference type="Proteomes" id="UP000728106"/>
    </source>
</evidence>
<dbReference type="EMBL" id="JAAOCX010000009">
    <property type="protein sequence ID" value="MBJ7633019.1"/>
    <property type="molecule type" value="Genomic_DNA"/>
</dbReference>
<accession>A0AA40YUV1</accession>
<dbReference type="EMBL" id="JAAOCP010000009">
    <property type="protein sequence ID" value="MBJ7639403.1"/>
    <property type="molecule type" value="Genomic_DNA"/>
</dbReference>
<name>A0AA40YUV1_WEICO</name>
<dbReference type="AlphaFoldDB" id="A0AA40YUV1"/>